<comment type="caution">
    <text evidence="13">The sequence shown here is derived from an EMBL/GenBank/DDBJ whole genome shotgun (WGS) entry which is preliminary data.</text>
</comment>
<keyword evidence="8" id="KW-0479">Metal-binding</keyword>
<keyword evidence="9" id="KW-0460">Magnesium</keyword>
<dbReference type="FunFam" id="3.20.20.20:FF:000006">
    <property type="entry name" value="Dihydropteroate synthase"/>
    <property type="match status" value="1"/>
</dbReference>
<evidence type="ECO:0000256" key="1">
    <source>
        <dbReference type="ARBA" id="ARBA00000012"/>
    </source>
</evidence>
<evidence type="ECO:0000256" key="10">
    <source>
        <dbReference type="ARBA" id="ARBA00022909"/>
    </source>
</evidence>
<dbReference type="PROSITE" id="PS00792">
    <property type="entry name" value="DHPS_1"/>
    <property type="match status" value="1"/>
</dbReference>
<feature type="domain" description="Pterin-binding" evidence="12">
    <location>
        <begin position="135"/>
        <end position="386"/>
    </location>
</feature>
<evidence type="ECO:0000256" key="4">
    <source>
        <dbReference type="ARBA" id="ARBA00009503"/>
    </source>
</evidence>
<dbReference type="GO" id="GO:0005829">
    <property type="term" value="C:cytosol"/>
    <property type="evidence" value="ECO:0007669"/>
    <property type="project" value="TreeGrafter"/>
</dbReference>
<comment type="catalytic activity">
    <reaction evidence="1">
        <text>(7,8-dihydropterin-6-yl)methyl diphosphate + 4-aminobenzoate = 7,8-dihydropteroate + diphosphate</text>
        <dbReference type="Rhea" id="RHEA:19949"/>
        <dbReference type="ChEBI" id="CHEBI:17836"/>
        <dbReference type="ChEBI" id="CHEBI:17839"/>
        <dbReference type="ChEBI" id="CHEBI:33019"/>
        <dbReference type="ChEBI" id="CHEBI:72950"/>
        <dbReference type="EC" id="2.5.1.15"/>
    </reaction>
</comment>
<dbReference type="InterPro" id="IPR011005">
    <property type="entry name" value="Dihydropteroate_synth-like_sf"/>
</dbReference>
<dbReference type="InterPro" id="IPR045031">
    <property type="entry name" value="DHP_synth-like"/>
</dbReference>
<evidence type="ECO:0000256" key="8">
    <source>
        <dbReference type="ARBA" id="ARBA00022723"/>
    </source>
</evidence>
<dbReference type="GO" id="GO:0046656">
    <property type="term" value="P:folic acid biosynthetic process"/>
    <property type="evidence" value="ECO:0007669"/>
    <property type="project" value="UniProtKB-KW"/>
</dbReference>
<dbReference type="Pfam" id="PF00809">
    <property type="entry name" value="Pterin_bind"/>
    <property type="match status" value="1"/>
</dbReference>
<evidence type="ECO:0000256" key="3">
    <source>
        <dbReference type="ARBA" id="ARBA00004763"/>
    </source>
</evidence>
<dbReference type="CDD" id="cd00739">
    <property type="entry name" value="DHPS"/>
    <property type="match status" value="1"/>
</dbReference>
<dbReference type="PANTHER" id="PTHR20941:SF1">
    <property type="entry name" value="FOLIC ACID SYNTHESIS PROTEIN FOL1"/>
    <property type="match status" value="1"/>
</dbReference>
<proteinExistence type="inferred from homology"/>
<evidence type="ECO:0000313" key="14">
    <source>
        <dbReference type="Proteomes" id="UP000178602"/>
    </source>
</evidence>
<dbReference type="PROSITE" id="PS50972">
    <property type="entry name" value="PTERIN_BINDING"/>
    <property type="match status" value="1"/>
</dbReference>
<evidence type="ECO:0000256" key="7">
    <source>
        <dbReference type="ARBA" id="ARBA00022679"/>
    </source>
</evidence>
<dbReference type="Proteomes" id="UP000178602">
    <property type="component" value="Unassembled WGS sequence"/>
</dbReference>
<evidence type="ECO:0000256" key="11">
    <source>
        <dbReference type="ARBA" id="ARBA00030193"/>
    </source>
</evidence>
<dbReference type="PANTHER" id="PTHR20941">
    <property type="entry name" value="FOLATE SYNTHESIS PROTEINS"/>
    <property type="match status" value="1"/>
</dbReference>
<evidence type="ECO:0000259" key="12">
    <source>
        <dbReference type="PROSITE" id="PS50972"/>
    </source>
</evidence>
<evidence type="ECO:0000256" key="2">
    <source>
        <dbReference type="ARBA" id="ARBA00001946"/>
    </source>
</evidence>
<name>A0A1F4T7R0_UNCSA</name>
<dbReference type="EMBL" id="MEUG01000001">
    <property type="protein sequence ID" value="OGC28123.1"/>
    <property type="molecule type" value="Genomic_DNA"/>
</dbReference>
<dbReference type="AlphaFoldDB" id="A0A1F4T7R0"/>
<comment type="similarity">
    <text evidence="4">Belongs to the DHPS family.</text>
</comment>
<evidence type="ECO:0000313" key="13">
    <source>
        <dbReference type="EMBL" id="OGC28123.1"/>
    </source>
</evidence>
<dbReference type="EC" id="2.5.1.15" evidence="5"/>
<sequence length="395" mass="42189">MRIIEINNIGDAAREMSAIGVDPAGIKLMSGKAVFRAIKVYALRPVAANILKQEALSFGAEVATAYGSIDHSVKTTEVIVCGTIRQLLALAKKLKAHQFGLPGVGSGIEALLAKTGAVSRSLEIGKKSWHFGRRTYIMGIVNVTPDSFSDGGNFYSPEAAAERALELQAAGADIVDIGGESTRPGARTVPASEEISRVVPVIRRLTGKILMSIDTRKAEVARAALEAGAEMVNDVSGLRHDRKMAATVAGYRVPVCVMHAQGSPAGMQKNPKYHDLMGEIASFLEESIEIGSNAGILPDKFVIDPGLGFGKRLEHNIEIVRRLKELKCFGLPLLVGPSRKSMIGQVLDKPVGERLFGTAAAVALAVQNGADIIRVHDVSEIKQVIKMTDAIVRRI</sequence>
<comment type="cofactor">
    <cofactor evidence="2">
        <name>Mg(2+)</name>
        <dbReference type="ChEBI" id="CHEBI:18420"/>
    </cofactor>
</comment>
<keyword evidence="10" id="KW-0289">Folate biosynthesis</keyword>
<organism evidence="13 14">
    <name type="scientific">candidate division WOR-1 bacterium RIFOXYC12_FULL_54_18</name>
    <dbReference type="NCBI Taxonomy" id="1802584"/>
    <lineage>
        <taxon>Bacteria</taxon>
        <taxon>Bacillati</taxon>
        <taxon>Saganbacteria</taxon>
    </lineage>
</organism>
<protein>
    <recommendedName>
        <fullName evidence="6">Dihydropteroate synthase</fullName>
        <ecNumber evidence="5">2.5.1.15</ecNumber>
    </recommendedName>
    <alternativeName>
        <fullName evidence="11">Dihydropteroate pyrophosphorylase</fullName>
    </alternativeName>
</protein>
<accession>A0A1F4T7R0</accession>
<dbReference type="PROSITE" id="PS00793">
    <property type="entry name" value="DHPS_2"/>
    <property type="match status" value="1"/>
</dbReference>
<evidence type="ECO:0000256" key="5">
    <source>
        <dbReference type="ARBA" id="ARBA00012458"/>
    </source>
</evidence>
<gene>
    <name evidence="13" type="ORF">A3K49_03930</name>
</gene>
<comment type="pathway">
    <text evidence="3">Cofactor biosynthesis; tetrahydrofolate biosynthesis; 7,8-dihydrofolate from 2-amino-4-hydroxy-6-hydroxymethyl-7,8-dihydropteridine diphosphate and 4-aminobenzoate: step 1/2.</text>
</comment>
<dbReference type="InterPro" id="IPR006390">
    <property type="entry name" value="DHP_synth_dom"/>
</dbReference>
<dbReference type="NCBIfam" id="TIGR01496">
    <property type="entry name" value="DHPS"/>
    <property type="match status" value="1"/>
</dbReference>
<dbReference type="InterPro" id="IPR000489">
    <property type="entry name" value="Pterin-binding_dom"/>
</dbReference>
<reference evidence="13 14" key="1">
    <citation type="journal article" date="2016" name="Nat. Commun.">
        <title>Thousands of microbial genomes shed light on interconnected biogeochemical processes in an aquifer system.</title>
        <authorList>
            <person name="Anantharaman K."/>
            <person name="Brown C.T."/>
            <person name="Hug L.A."/>
            <person name="Sharon I."/>
            <person name="Castelle C.J."/>
            <person name="Probst A.J."/>
            <person name="Thomas B.C."/>
            <person name="Singh A."/>
            <person name="Wilkins M.J."/>
            <person name="Karaoz U."/>
            <person name="Brodie E.L."/>
            <person name="Williams K.H."/>
            <person name="Hubbard S.S."/>
            <person name="Banfield J.F."/>
        </authorList>
    </citation>
    <scope>NUCLEOTIDE SEQUENCE [LARGE SCALE GENOMIC DNA]</scope>
</reference>
<dbReference type="Gene3D" id="3.20.20.20">
    <property type="entry name" value="Dihydropteroate synthase-like"/>
    <property type="match status" value="1"/>
</dbReference>
<evidence type="ECO:0000256" key="6">
    <source>
        <dbReference type="ARBA" id="ARBA00016919"/>
    </source>
</evidence>
<keyword evidence="7" id="KW-0808">Transferase</keyword>
<dbReference type="GO" id="GO:0046872">
    <property type="term" value="F:metal ion binding"/>
    <property type="evidence" value="ECO:0007669"/>
    <property type="project" value="UniProtKB-KW"/>
</dbReference>
<evidence type="ECO:0000256" key="9">
    <source>
        <dbReference type="ARBA" id="ARBA00022842"/>
    </source>
</evidence>
<dbReference type="SUPFAM" id="SSF51717">
    <property type="entry name" value="Dihydropteroate synthetase-like"/>
    <property type="match status" value="1"/>
</dbReference>
<dbReference type="GO" id="GO:0046654">
    <property type="term" value="P:tetrahydrofolate biosynthetic process"/>
    <property type="evidence" value="ECO:0007669"/>
    <property type="project" value="TreeGrafter"/>
</dbReference>
<dbReference type="GO" id="GO:0004156">
    <property type="term" value="F:dihydropteroate synthase activity"/>
    <property type="evidence" value="ECO:0007669"/>
    <property type="project" value="UniProtKB-EC"/>
</dbReference>